<dbReference type="EMBL" id="NPEF02000009">
    <property type="protein sequence ID" value="MDV6235672.1"/>
    <property type="molecule type" value="Genomic_DNA"/>
</dbReference>
<evidence type="ECO:0000313" key="2">
    <source>
        <dbReference type="Proteomes" id="UP000232122"/>
    </source>
</evidence>
<sequence>MSVWIGSCPGINIGVNYKNAEAVGDDRISETIQAGTLVTVGVRPQVTNATFSITAN</sequence>
<organism evidence="1 2">
    <name type="scientific">Leptospira ellisii</name>
    <dbReference type="NCBI Taxonomy" id="2023197"/>
    <lineage>
        <taxon>Bacteria</taxon>
        <taxon>Pseudomonadati</taxon>
        <taxon>Spirochaetota</taxon>
        <taxon>Spirochaetia</taxon>
        <taxon>Leptospirales</taxon>
        <taxon>Leptospiraceae</taxon>
        <taxon>Leptospira</taxon>
    </lineage>
</organism>
<dbReference type="RefSeq" id="WP_243399457.1">
    <property type="nucleotide sequence ID" value="NZ_NPEF02000009.1"/>
</dbReference>
<accession>A0AAE4TYS6</accession>
<protein>
    <submittedName>
        <fullName evidence="1">Uncharacterized protein</fullName>
    </submittedName>
</protein>
<dbReference type="AlphaFoldDB" id="A0AAE4TYS6"/>
<evidence type="ECO:0000313" key="1">
    <source>
        <dbReference type="EMBL" id="MDV6235672.1"/>
    </source>
</evidence>
<name>A0AAE4TYS6_9LEPT</name>
<gene>
    <name evidence="1" type="ORF">CH379_008545</name>
</gene>
<reference evidence="1 2" key="1">
    <citation type="journal article" date="2018" name="Microb. Genom.">
        <title>Deciphering the unexplored Leptospira diversity from soils uncovers genomic evolution to virulence.</title>
        <authorList>
            <person name="Thibeaux R."/>
            <person name="Iraola G."/>
            <person name="Ferres I."/>
            <person name="Bierque E."/>
            <person name="Girault D."/>
            <person name="Soupe-Gilbert M.E."/>
            <person name="Picardeau M."/>
            <person name="Goarant C."/>
        </authorList>
    </citation>
    <scope>NUCLEOTIDE SEQUENCE [LARGE SCALE GENOMIC DNA]</scope>
    <source>
        <strain evidence="1 2">ATI7-C-A5</strain>
    </source>
</reference>
<proteinExistence type="predicted"/>
<dbReference type="Proteomes" id="UP000232122">
    <property type="component" value="Unassembled WGS sequence"/>
</dbReference>
<comment type="caution">
    <text evidence="1">The sequence shown here is derived from an EMBL/GenBank/DDBJ whole genome shotgun (WGS) entry which is preliminary data.</text>
</comment>
<keyword evidence="2" id="KW-1185">Reference proteome</keyword>